<reference evidence="2" key="1">
    <citation type="submission" date="2022-11" db="UniProtKB">
        <authorList>
            <consortium name="WormBaseParasite"/>
        </authorList>
    </citation>
    <scope>IDENTIFICATION</scope>
</reference>
<accession>A0AC34F223</accession>
<proteinExistence type="predicted"/>
<evidence type="ECO:0000313" key="2">
    <source>
        <dbReference type="WBParaSite" id="ES5_v2.g10937.t1"/>
    </source>
</evidence>
<sequence length="201" mass="24289">MTFTEDDLRSVKSRQSPYDDQISTPVIRSETPQRILTPKRTTTPTRLLTPPRVTTPPIQKVAPLLRVSTSEQDREYQLRQQEKQQKENEAHLKEQLKRLEEERTSSRKVSNAKATRLFPENEYKRFSNSRYYKWDSDEDIRKEHHHHSHDKHVLDETFHEEHCELCRRGLEHERLERERHLAQLRARSRSEHCRTIQRFCQ</sequence>
<organism evidence="1 2">
    <name type="scientific">Panagrolaimus sp. ES5</name>
    <dbReference type="NCBI Taxonomy" id="591445"/>
    <lineage>
        <taxon>Eukaryota</taxon>
        <taxon>Metazoa</taxon>
        <taxon>Ecdysozoa</taxon>
        <taxon>Nematoda</taxon>
        <taxon>Chromadorea</taxon>
        <taxon>Rhabditida</taxon>
        <taxon>Tylenchina</taxon>
        <taxon>Panagrolaimomorpha</taxon>
        <taxon>Panagrolaimoidea</taxon>
        <taxon>Panagrolaimidae</taxon>
        <taxon>Panagrolaimus</taxon>
    </lineage>
</organism>
<dbReference type="Proteomes" id="UP000887579">
    <property type="component" value="Unplaced"/>
</dbReference>
<protein>
    <submittedName>
        <fullName evidence="2">Uncharacterized protein</fullName>
    </submittedName>
</protein>
<name>A0AC34F223_9BILA</name>
<evidence type="ECO:0000313" key="1">
    <source>
        <dbReference type="Proteomes" id="UP000887579"/>
    </source>
</evidence>
<dbReference type="WBParaSite" id="ES5_v2.g10937.t1">
    <property type="protein sequence ID" value="ES5_v2.g10937.t1"/>
    <property type="gene ID" value="ES5_v2.g10937"/>
</dbReference>